<feature type="compositionally biased region" description="Basic and acidic residues" evidence="5">
    <location>
        <begin position="111"/>
        <end position="124"/>
    </location>
</feature>
<dbReference type="PANTHER" id="PTHR40261">
    <property type="match status" value="1"/>
</dbReference>
<keyword evidence="2" id="KW-0479">Metal-binding</keyword>
<feature type="domain" description="Rieske" evidence="6">
    <location>
        <begin position="162"/>
        <end position="263"/>
    </location>
</feature>
<evidence type="ECO:0000256" key="3">
    <source>
        <dbReference type="ARBA" id="ARBA00023004"/>
    </source>
</evidence>
<dbReference type="GO" id="GO:0046872">
    <property type="term" value="F:metal ion binding"/>
    <property type="evidence" value="ECO:0007669"/>
    <property type="project" value="UniProtKB-KW"/>
</dbReference>
<dbReference type="PROSITE" id="PS51296">
    <property type="entry name" value="RIESKE"/>
    <property type="match status" value="1"/>
</dbReference>
<evidence type="ECO:0000259" key="6">
    <source>
        <dbReference type="PROSITE" id="PS51296"/>
    </source>
</evidence>
<accession>A0A3M5K0T6</accession>
<dbReference type="PANTHER" id="PTHR40261:SF1">
    <property type="entry name" value="RIESKE DOMAIN-CONTAINING PROTEIN"/>
    <property type="match status" value="1"/>
</dbReference>
<evidence type="ECO:0000313" key="8">
    <source>
        <dbReference type="Proteomes" id="UP000278180"/>
    </source>
</evidence>
<protein>
    <submittedName>
        <fullName evidence="7">Rieske 2Fe-2S protein</fullName>
    </submittedName>
</protein>
<evidence type="ECO:0000313" key="7">
    <source>
        <dbReference type="EMBL" id="RMT28780.1"/>
    </source>
</evidence>
<reference evidence="7 8" key="1">
    <citation type="submission" date="2018-08" db="EMBL/GenBank/DDBJ databases">
        <title>Recombination of ecologically and evolutionarily significant loci maintains genetic cohesion in the Pseudomonas syringae species complex.</title>
        <authorList>
            <person name="Dillon M."/>
            <person name="Thakur S."/>
            <person name="Almeida R.N.D."/>
            <person name="Weir B.S."/>
            <person name="Guttman D.S."/>
        </authorList>
    </citation>
    <scope>NUCLEOTIDE SEQUENCE [LARGE SCALE GENOMIC DNA]</scope>
    <source>
        <strain evidence="7 8">ICMP 13684</strain>
    </source>
</reference>
<comment type="caution">
    <text evidence="7">The sequence shown here is derived from an EMBL/GenBank/DDBJ whole genome shotgun (WGS) entry which is preliminary data.</text>
</comment>
<dbReference type="InterPro" id="IPR036922">
    <property type="entry name" value="Rieske_2Fe-2S_sf"/>
</dbReference>
<sequence>MNVATAVREIDYGDNLDVMRQHTVQGGARQTHETRLHADRGNLPHRRPCALTNADDALLLGIEGKQLKQPYDLTRQPLIICCHLFHGVFALQNMSRTIYGLEGQKAQGPCSEKKATGRQEDRKKLTQPVTSPAYDNATTQRSCQTTQVRRLHKKQACGGFLKFLCTSSHLHEAQSRGFELGEHALLAVRRQGEVFIYKNRCPHRGIALEWQPDQFLDSSASLIRCAMHGALFLIENGECVAGPCEGQSLTAIQSREDAEGIWVSLPMEDDEG</sequence>
<dbReference type="GO" id="GO:0051537">
    <property type="term" value="F:2 iron, 2 sulfur cluster binding"/>
    <property type="evidence" value="ECO:0007669"/>
    <property type="project" value="UniProtKB-KW"/>
</dbReference>
<dbReference type="Pfam" id="PF00355">
    <property type="entry name" value="Rieske"/>
    <property type="match status" value="1"/>
</dbReference>
<keyword evidence="4" id="KW-0411">Iron-sulfur</keyword>
<dbReference type="Proteomes" id="UP000278180">
    <property type="component" value="Unassembled WGS sequence"/>
</dbReference>
<dbReference type="AlphaFoldDB" id="A0A3M5K0T6"/>
<organism evidence="7 8">
    <name type="scientific">Pseudomonas savastanoi</name>
    <name type="common">Pseudomonas syringae pv. savastanoi</name>
    <dbReference type="NCBI Taxonomy" id="29438"/>
    <lineage>
        <taxon>Bacteria</taxon>
        <taxon>Pseudomonadati</taxon>
        <taxon>Pseudomonadota</taxon>
        <taxon>Gammaproteobacteria</taxon>
        <taxon>Pseudomonadales</taxon>
        <taxon>Pseudomonadaceae</taxon>
        <taxon>Pseudomonas</taxon>
    </lineage>
</organism>
<evidence type="ECO:0000256" key="1">
    <source>
        <dbReference type="ARBA" id="ARBA00022714"/>
    </source>
</evidence>
<feature type="region of interest" description="Disordered" evidence="5">
    <location>
        <begin position="107"/>
        <end position="138"/>
    </location>
</feature>
<evidence type="ECO:0000256" key="2">
    <source>
        <dbReference type="ARBA" id="ARBA00022723"/>
    </source>
</evidence>
<keyword evidence="3" id="KW-0408">Iron</keyword>
<name>A0A3M5K0T6_PSESS</name>
<dbReference type="SUPFAM" id="SSF50022">
    <property type="entry name" value="ISP domain"/>
    <property type="match status" value="1"/>
</dbReference>
<keyword evidence="1" id="KW-0001">2Fe-2S</keyword>
<evidence type="ECO:0000256" key="4">
    <source>
        <dbReference type="ARBA" id="ARBA00023014"/>
    </source>
</evidence>
<gene>
    <name evidence="7" type="ORF">ALP51_05142</name>
</gene>
<dbReference type="CDD" id="cd03467">
    <property type="entry name" value="Rieske"/>
    <property type="match status" value="1"/>
</dbReference>
<evidence type="ECO:0000256" key="5">
    <source>
        <dbReference type="SAM" id="MobiDB-lite"/>
    </source>
</evidence>
<proteinExistence type="predicted"/>
<dbReference type="EMBL" id="RBTE01000237">
    <property type="protein sequence ID" value="RMT28780.1"/>
    <property type="molecule type" value="Genomic_DNA"/>
</dbReference>
<dbReference type="Gene3D" id="2.102.10.10">
    <property type="entry name" value="Rieske [2Fe-2S] iron-sulphur domain"/>
    <property type="match status" value="1"/>
</dbReference>
<dbReference type="InterPro" id="IPR017941">
    <property type="entry name" value="Rieske_2Fe-2S"/>
</dbReference>